<evidence type="ECO:0000313" key="1">
    <source>
        <dbReference type="EMBL" id="CAF4431933.1"/>
    </source>
</evidence>
<reference evidence="1" key="1">
    <citation type="submission" date="2021-02" db="EMBL/GenBank/DDBJ databases">
        <authorList>
            <person name="Nowell W R."/>
        </authorList>
    </citation>
    <scope>NUCLEOTIDE SEQUENCE</scope>
</reference>
<gene>
    <name evidence="1" type="ORF">OKA104_LOCUS53128</name>
</gene>
<dbReference type="EMBL" id="CAJOAY010032384">
    <property type="protein sequence ID" value="CAF4431933.1"/>
    <property type="molecule type" value="Genomic_DNA"/>
</dbReference>
<name>A0A820R4X4_9BILA</name>
<proteinExistence type="predicted"/>
<comment type="caution">
    <text evidence="1">The sequence shown here is derived from an EMBL/GenBank/DDBJ whole genome shotgun (WGS) entry which is preliminary data.</text>
</comment>
<evidence type="ECO:0000313" key="2">
    <source>
        <dbReference type="Proteomes" id="UP000663881"/>
    </source>
</evidence>
<accession>A0A820R4X4</accession>
<dbReference type="Proteomes" id="UP000663881">
    <property type="component" value="Unassembled WGS sequence"/>
</dbReference>
<dbReference type="AlphaFoldDB" id="A0A820R4X4"/>
<organism evidence="1 2">
    <name type="scientific">Adineta steineri</name>
    <dbReference type="NCBI Taxonomy" id="433720"/>
    <lineage>
        <taxon>Eukaryota</taxon>
        <taxon>Metazoa</taxon>
        <taxon>Spiralia</taxon>
        <taxon>Gnathifera</taxon>
        <taxon>Rotifera</taxon>
        <taxon>Eurotatoria</taxon>
        <taxon>Bdelloidea</taxon>
        <taxon>Adinetida</taxon>
        <taxon>Adinetidae</taxon>
        <taxon>Adineta</taxon>
    </lineage>
</organism>
<sequence length="121" mass="13578">MGDISESGSGKIETGSLIQYDTDRQLWQCLFTPKRGGSHTLTIFTRRETEALKSKNTENKYSCAIEFSLHVPSDVVKIEPFPLTYGLFTQCKCQIFEPLDDALKPGSKTIIHCRIPNAYCA</sequence>
<protein>
    <submittedName>
        <fullName evidence="1">Uncharacterized protein</fullName>
    </submittedName>
</protein>
<feature type="non-terminal residue" evidence="1">
    <location>
        <position position="121"/>
    </location>
</feature>